<evidence type="ECO:0000256" key="1">
    <source>
        <dbReference type="ARBA" id="ARBA00022722"/>
    </source>
</evidence>
<dbReference type="SUPFAM" id="SSF158682">
    <property type="entry name" value="TerB-like"/>
    <property type="match status" value="1"/>
</dbReference>
<evidence type="ECO:0000313" key="6">
    <source>
        <dbReference type="Proteomes" id="UP000824190"/>
    </source>
</evidence>
<dbReference type="SUPFAM" id="SSF88659">
    <property type="entry name" value="Sigma3 and sigma4 domains of RNA polymerase sigma factors"/>
    <property type="match status" value="1"/>
</dbReference>
<organism evidence="5 6">
    <name type="scientific">Candidatus Corynebacterium avicola</name>
    <dbReference type="NCBI Taxonomy" id="2838527"/>
    <lineage>
        <taxon>Bacteria</taxon>
        <taxon>Bacillati</taxon>
        <taxon>Actinomycetota</taxon>
        <taxon>Actinomycetes</taxon>
        <taxon>Mycobacteriales</taxon>
        <taxon>Corynebacteriaceae</taxon>
        <taxon>Corynebacterium</taxon>
    </lineage>
</organism>
<dbReference type="GO" id="GO:0008408">
    <property type="term" value="F:3'-5' exonuclease activity"/>
    <property type="evidence" value="ECO:0007669"/>
    <property type="project" value="TreeGrafter"/>
</dbReference>
<dbReference type="GO" id="GO:0006352">
    <property type="term" value="P:DNA-templated transcription initiation"/>
    <property type="evidence" value="ECO:0007669"/>
    <property type="project" value="InterPro"/>
</dbReference>
<dbReference type="AlphaFoldDB" id="A0A9D1RQI0"/>
<keyword evidence="3" id="KW-0269">Exonuclease</keyword>
<name>A0A9D1RQI0_9CORY</name>
<keyword evidence="1" id="KW-0540">Nuclease</keyword>
<dbReference type="CDD" id="cd06171">
    <property type="entry name" value="Sigma70_r4"/>
    <property type="match status" value="1"/>
</dbReference>
<dbReference type="Pfam" id="PF04545">
    <property type="entry name" value="Sigma70_r4"/>
    <property type="match status" value="1"/>
</dbReference>
<dbReference type="InterPro" id="IPR036388">
    <property type="entry name" value="WH-like_DNA-bd_sf"/>
</dbReference>
<dbReference type="GO" id="GO:0003676">
    <property type="term" value="F:nucleic acid binding"/>
    <property type="evidence" value="ECO:0007669"/>
    <property type="project" value="InterPro"/>
</dbReference>
<gene>
    <name evidence="5" type="ORF">H9870_08530</name>
</gene>
<dbReference type="PANTHER" id="PTHR30231">
    <property type="entry name" value="DNA POLYMERASE III SUBUNIT EPSILON"/>
    <property type="match status" value="1"/>
</dbReference>
<dbReference type="Proteomes" id="UP000824190">
    <property type="component" value="Unassembled WGS sequence"/>
</dbReference>
<keyword evidence="2" id="KW-0378">Hydrolase</keyword>
<evidence type="ECO:0000256" key="2">
    <source>
        <dbReference type="ARBA" id="ARBA00022801"/>
    </source>
</evidence>
<dbReference type="InterPro" id="IPR000943">
    <property type="entry name" value="RNA_pol_sigma70"/>
</dbReference>
<dbReference type="PROSITE" id="PS00716">
    <property type="entry name" value="SIGMA70_2"/>
    <property type="match status" value="1"/>
</dbReference>
<evidence type="ECO:0000256" key="3">
    <source>
        <dbReference type="ARBA" id="ARBA00022839"/>
    </source>
</evidence>
<dbReference type="EMBL" id="DXGC01000073">
    <property type="protein sequence ID" value="HIW91690.1"/>
    <property type="molecule type" value="Genomic_DNA"/>
</dbReference>
<accession>A0A9D1RQI0</accession>
<comment type="caution">
    <text evidence="5">The sequence shown here is derived from an EMBL/GenBank/DDBJ whole genome shotgun (WGS) entry which is preliminary data.</text>
</comment>
<dbReference type="Pfam" id="PF00929">
    <property type="entry name" value="RNase_T"/>
    <property type="match status" value="1"/>
</dbReference>
<dbReference type="Gene3D" id="1.10.10.10">
    <property type="entry name" value="Winged helix-like DNA-binding domain superfamily/Winged helix DNA-binding domain"/>
    <property type="match status" value="1"/>
</dbReference>
<feature type="domain" description="RNA polymerase sigma-70" evidence="4">
    <location>
        <begin position="581"/>
        <end position="607"/>
    </location>
</feature>
<proteinExistence type="predicted"/>
<dbReference type="CDD" id="cd06127">
    <property type="entry name" value="DEDDh"/>
    <property type="match status" value="1"/>
</dbReference>
<dbReference type="Gene3D" id="3.30.420.10">
    <property type="entry name" value="Ribonuclease H-like superfamily/Ribonuclease H"/>
    <property type="match status" value="1"/>
</dbReference>
<sequence>MTNKNQALSFAIVDIETTGFSNRDRIIEVAVVHADADGTVTGTWSTLVNPDRDIPNSNVHAICASDVVGAPYFAEIAGELAAQLEGRVFVAHNVPFDARLLTAEFDRLGLAGTPFAGASLCTLTLTGRLLPASGRGLSAALSAAGIVNTHAHAALGDAEATTELLRHYLLRAPEAVADLLAGVHLVPAFSGDLAELVPQAGGTPVALHNRTATARAQDGQWLGQLATGVPVLGQPHVDAYLDLLATAMLDRELSVHEVGELTDCAVTLGIGQEEAIDLHTEFVRQLAVLAWADGVVTEEEGEELHSVARALGVEAHTVDGLISAQVADGTVGSSTAGGSSLRLSPGDRVTFTGATEVPRTAWEARASEAGLDVGGVTKKSVLLIAADPDSLSSKAKKARKLGVPVVSESGFARLLGELENSGSGVVDPRMIVAASHPVAEKPETEGGLEDSMQFDGSSFYEDEGEVSTPVVELGDDGIGLDAGTMGSAFDTAAGILGFIARTHGGLRKAVEHRGISAVDGELPPYVEALLSQAGEESGSFRMALSQRRGTITEVLSSFWDSCDEREQRILRDRIIAQSPATLDEIGQAFGVTRERVRQLQKKLIARLQPVISSGPVADFSAGVRAHAYPVGTLEQVTSIFPELATTLSGWEAPLWQILDAFDDDFRIDDGWVCFPDLPTAAQRTGNLLAALVNDEGVAELARVLEKSSLEDPTLLSQWLTTCGYLVSGDHVLTRVGSIPARAASLLSIAGRPMSVPEMYASIGTSASERSFRNGLYCSDELTRVSVDRWALERWGMAEYTGIADLIGQRVDAATADGAEGLQLSELVTELSGVFGVAENSVAAYAATGDFTSTGGVVRRRSEPKVNNATPEESNGVYMHDGRWCILATVTKDHLRGSGTYVPNGMTAMLGMQWNEPRLLPSEHGEQRIIWGNMGTSSVGSIRRFLIPLQVVEGDRIWIDLHDGEWFSVTTAPTSRAEELDGMAWLADHVGAVPGKDDEESYRVVAEALGLAPNAPRRKVLARFRHRPDSEAVEHLERIWM</sequence>
<dbReference type="PANTHER" id="PTHR30231:SF4">
    <property type="entry name" value="PROTEIN NEN2"/>
    <property type="match status" value="1"/>
</dbReference>
<dbReference type="InterPro" id="IPR036397">
    <property type="entry name" value="RNaseH_sf"/>
</dbReference>
<dbReference type="Gene3D" id="3.40.50.10190">
    <property type="entry name" value="BRCT domain"/>
    <property type="match status" value="1"/>
</dbReference>
<protein>
    <recommendedName>
        <fullName evidence="4">RNA polymerase sigma-70 domain-containing protein</fullName>
    </recommendedName>
</protein>
<dbReference type="InterPro" id="IPR012337">
    <property type="entry name" value="RNaseH-like_sf"/>
</dbReference>
<dbReference type="GO" id="GO:0003700">
    <property type="term" value="F:DNA-binding transcription factor activity"/>
    <property type="evidence" value="ECO:0007669"/>
    <property type="project" value="InterPro"/>
</dbReference>
<dbReference type="PRINTS" id="PR00046">
    <property type="entry name" value="SIGMA70FCT"/>
</dbReference>
<evidence type="ECO:0000259" key="4">
    <source>
        <dbReference type="PROSITE" id="PS00716"/>
    </source>
</evidence>
<reference evidence="5" key="2">
    <citation type="submission" date="2021-04" db="EMBL/GenBank/DDBJ databases">
        <authorList>
            <person name="Gilroy R."/>
        </authorList>
    </citation>
    <scope>NUCLEOTIDE SEQUENCE</scope>
    <source>
        <strain evidence="5">CHK32-1732</strain>
    </source>
</reference>
<dbReference type="InterPro" id="IPR013324">
    <property type="entry name" value="RNA_pol_sigma_r3/r4-like"/>
</dbReference>
<dbReference type="GO" id="GO:0005829">
    <property type="term" value="C:cytosol"/>
    <property type="evidence" value="ECO:0007669"/>
    <property type="project" value="TreeGrafter"/>
</dbReference>
<reference evidence="5" key="1">
    <citation type="journal article" date="2021" name="PeerJ">
        <title>Extensive microbial diversity within the chicken gut microbiome revealed by metagenomics and culture.</title>
        <authorList>
            <person name="Gilroy R."/>
            <person name="Ravi A."/>
            <person name="Getino M."/>
            <person name="Pursley I."/>
            <person name="Horton D.L."/>
            <person name="Alikhan N.F."/>
            <person name="Baker D."/>
            <person name="Gharbi K."/>
            <person name="Hall N."/>
            <person name="Watson M."/>
            <person name="Adriaenssens E.M."/>
            <person name="Foster-Nyarko E."/>
            <person name="Jarju S."/>
            <person name="Secka A."/>
            <person name="Antonio M."/>
            <person name="Oren A."/>
            <person name="Chaudhuri R.R."/>
            <person name="La Ragione R."/>
            <person name="Hildebrand F."/>
            <person name="Pallen M.J."/>
        </authorList>
    </citation>
    <scope>NUCLEOTIDE SEQUENCE</scope>
    <source>
        <strain evidence="5">CHK32-1732</strain>
    </source>
</reference>
<dbReference type="InterPro" id="IPR013520">
    <property type="entry name" value="Ribonucl_H"/>
</dbReference>
<dbReference type="SUPFAM" id="SSF53098">
    <property type="entry name" value="Ribonuclease H-like"/>
    <property type="match status" value="1"/>
</dbReference>
<dbReference type="InterPro" id="IPR036420">
    <property type="entry name" value="BRCT_dom_sf"/>
</dbReference>
<dbReference type="InterPro" id="IPR029024">
    <property type="entry name" value="TerB-like"/>
</dbReference>
<evidence type="ECO:0000313" key="5">
    <source>
        <dbReference type="EMBL" id="HIW91690.1"/>
    </source>
</evidence>
<dbReference type="FunFam" id="3.30.420.10:FF:000045">
    <property type="entry name" value="3'-5' exonuclease DinG"/>
    <property type="match status" value="1"/>
</dbReference>
<dbReference type="SMART" id="SM00479">
    <property type="entry name" value="EXOIII"/>
    <property type="match status" value="1"/>
</dbReference>
<dbReference type="InterPro" id="IPR007630">
    <property type="entry name" value="RNA_pol_sigma70_r4"/>
</dbReference>